<keyword evidence="3" id="KW-1185">Reference proteome</keyword>
<feature type="domain" description="N-acetyltransferase" evidence="1">
    <location>
        <begin position="1"/>
        <end position="144"/>
    </location>
</feature>
<dbReference type="InterPro" id="IPR016181">
    <property type="entry name" value="Acyl_CoA_acyltransferase"/>
</dbReference>
<dbReference type="PROSITE" id="PS51186">
    <property type="entry name" value="GNAT"/>
    <property type="match status" value="1"/>
</dbReference>
<dbReference type="InterPro" id="IPR000182">
    <property type="entry name" value="GNAT_dom"/>
</dbReference>
<dbReference type="CDD" id="cd04301">
    <property type="entry name" value="NAT_SF"/>
    <property type="match status" value="1"/>
</dbReference>
<gene>
    <name evidence="2" type="ORF">SAMN04488079_11367</name>
</gene>
<reference evidence="3" key="1">
    <citation type="submission" date="2016-10" db="EMBL/GenBank/DDBJ databases">
        <authorList>
            <person name="Varghese N."/>
            <person name="Submissions S."/>
        </authorList>
    </citation>
    <scope>NUCLEOTIDE SEQUENCE [LARGE SCALE GENOMIC DNA]</scope>
    <source>
        <strain evidence="3">DSM 11578</strain>
    </source>
</reference>
<dbReference type="Gene3D" id="3.40.630.30">
    <property type="match status" value="1"/>
</dbReference>
<dbReference type="OrthoDB" id="9799601at2"/>
<dbReference type="STRING" id="45496.SAMN04488079_11367"/>
<dbReference type="AlphaFoldDB" id="A0A1I4A7D4"/>
<dbReference type="RefSeq" id="WP_091714719.1">
    <property type="nucleotide sequence ID" value="NZ_FOSH01000013.1"/>
</dbReference>
<dbReference type="Pfam" id="PF00583">
    <property type="entry name" value="Acetyltransf_1"/>
    <property type="match status" value="1"/>
</dbReference>
<evidence type="ECO:0000259" key="1">
    <source>
        <dbReference type="PROSITE" id="PS51186"/>
    </source>
</evidence>
<proteinExistence type="predicted"/>
<evidence type="ECO:0000313" key="3">
    <source>
        <dbReference type="Proteomes" id="UP000198924"/>
    </source>
</evidence>
<dbReference type="Proteomes" id="UP000198924">
    <property type="component" value="Unassembled WGS sequence"/>
</dbReference>
<name>A0A1I4A7D4_9GAMM</name>
<protein>
    <submittedName>
        <fullName evidence="2">Acetyltransferase (GNAT) family protein</fullName>
    </submittedName>
</protein>
<organism evidence="2 3">
    <name type="scientific">Methylophaga sulfidovorans</name>
    <dbReference type="NCBI Taxonomy" id="45496"/>
    <lineage>
        <taxon>Bacteria</taxon>
        <taxon>Pseudomonadati</taxon>
        <taxon>Pseudomonadota</taxon>
        <taxon>Gammaproteobacteria</taxon>
        <taxon>Thiotrichales</taxon>
        <taxon>Piscirickettsiaceae</taxon>
        <taxon>Methylophaga</taxon>
    </lineage>
</organism>
<evidence type="ECO:0000313" key="2">
    <source>
        <dbReference type="EMBL" id="SFK52332.1"/>
    </source>
</evidence>
<dbReference type="GO" id="GO:0016747">
    <property type="term" value="F:acyltransferase activity, transferring groups other than amino-acyl groups"/>
    <property type="evidence" value="ECO:0007669"/>
    <property type="project" value="InterPro"/>
</dbReference>
<dbReference type="SUPFAM" id="SSF55729">
    <property type="entry name" value="Acyl-CoA N-acyltransferases (Nat)"/>
    <property type="match status" value="1"/>
</dbReference>
<dbReference type="EMBL" id="FOSH01000013">
    <property type="protein sequence ID" value="SFK52332.1"/>
    <property type="molecule type" value="Genomic_DNA"/>
</dbReference>
<accession>A0A1I4A7D4</accession>
<sequence>MQIKPLTDKHDFHMAYPVMKQLRPHLLDEKQFIEQIQRQQLQNYVLLAMIEADDIIGLAGYRIQENLLYGRYLYVDDLVISESQRSAGYGARLLRAVMEIAKHHECDEFVLDTGLSMALAQKFYFRQGLLTQAIRFRNRLSQLV</sequence>
<keyword evidence="2" id="KW-0808">Transferase</keyword>